<dbReference type="EMBL" id="CP113836">
    <property type="protein sequence ID" value="WAL69041.1"/>
    <property type="molecule type" value="Genomic_DNA"/>
</dbReference>
<feature type="transmembrane region" description="Helical" evidence="6">
    <location>
        <begin position="381"/>
        <end position="403"/>
    </location>
</feature>
<keyword evidence="2" id="KW-1003">Cell membrane</keyword>
<keyword evidence="3 6" id="KW-0812">Transmembrane</keyword>
<dbReference type="Gene3D" id="1.20.1250.20">
    <property type="entry name" value="MFS general substrate transporter like domains"/>
    <property type="match status" value="1"/>
</dbReference>
<evidence type="ECO:0000256" key="1">
    <source>
        <dbReference type="ARBA" id="ARBA00004651"/>
    </source>
</evidence>
<feature type="transmembrane region" description="Helical" evidence="6">
    <location>
        <begin position="172"/>
        <end position="197"/>
    </location>
</feature>
<evidence type="ECO:0000256" key="2">
    <source>
        <dbReference type="ARBA" id="ARBA00022475"/>
    </source>
</evidence>
<evidence type="ECO:0000313" key="8">
    <source>
        <dbReference type="Proteomes" id="UP001163203"/>
    </source>
</evidence>
<feature type="transmembrane region" description="Helical" evidence="6">
    <location>
        <begin position="31"/>
        <end position="49"/>
    </location>
</feature>
<reference evidence="7" key="1">
    <citation type="submission" date="2022-11" db="EMBL/GenBank/DDBJ databases">
        <authorList>
            <person name="Mo P."/>
        </authorList>
    </citation>
    <scope>NUCLEOTIDE SEQUENCE</scope>
    <source>
        <strain evidence="7">HUAS 11-8</strain>
    </source>
</reference>
<feature type="transmembrane region" description="Helical" evidence="6">
    <location>
        <begin position="355"/>
        <end position="375"/>
    </location>
</feature>
<gene>
    <name evidence="7" type="ORF">ORV05_15110</name>
</gene>
<accession>A0ABY7B9M1</accession>
<feature type="transmembrane region" description="Helical" evidence="6">
    <location>
        <begin position="294"/>
        <end position="315"/>
    </location>
</feature>
<dbReference type="CDD" id="cd06173">
    <property type="entry name" value="MFS_MefA_like"/>
    <property type="match status" value="1"/>
</dbReference>
<dbReference type="InterPro" id="IPR011701">
    <property type="entry name" value="MFS"/>
</dbReference>
<feature type="transmembrane region" description="Helical" evidence="6">
    <location>
        <begin position="231"/>
        <end position="255"/>
    </location>
</feature>
<evidence type="ECO:0000256" key="4">
    <source>
        <dbReference type="ARBA" id="ARBA00022989"/>
    </source>
</evidence>
<proteinExistence type="predicted"/>
<protein>
    <submittedName>
        <fullName evidence="7">MFS transporter</fullName>
    </submittedName>
</protein>
<keyword evidence="4 6" id="KW-1133">Transmembrane helix</keyword>
<dbReference type="SUPFAM" id="SSF103473">
    <property type="entry name" value="MFS general substrate transporter"/>
    <property type="match status" value="1"/>
</dbReference>
<sequence length="422" mass="42855">MSADTRRPPPRTGLAAPLRHREFRWLAAGRVATYLGNAVAPVGLAFAVLDLTGSLVDLGIVIGARSAAMVVLTLFGGVLADRLPRPVILQGAGATAAVSQAAIAVSVLSGFASVPLLVALNVVNGAVAAASLPAALALTPQTVPSGLLRQANAVARMGSNTGMVAGAPLGGLLAALAGPGWALASASAAFALAALCYHRMRLRNRASGSGPRPAGPLADLREGWREFTSRSWLWVVVLQFMVVNAVVTGCVQVLGPGIADVSFGRTAWGFVLAAETLGAFLGGVLASRWQPRRALCFGVAATVVEALPLSAMAGIREAGLLIAAMFVTGVAMEQFAIAWDVSLQHHVPEDRLAKVYSYDVIGSLVAVPVGETMAGTVAAALGVPVTLCLGAALVVIVTAAALANRGVRTLAQGEPLPAAAEP</sequence>
<comment type="subcellular location">
    <subcellularLocation>
        <location evidence="1">Cell membrane</location>
        <topology evidence="1">Multi-pass membrane protein</topology>
    </subcellularLocation>
</comment>
<feature type="transmembrane region" description="Helical" evidence="6">
    <location>
        <begin position="267"/>
        <end position="287"/>
    </location>
</feature>
<feature type="transmembrane region" description="Helical" evidence="6">
    <location>
        <begin position="321"/>
        <end position="343"/>
    </location>
</feature>
<feature type="transmembrane region" description="Helical" evidence="6">
    <location>
        <begin position="101"/>
        <end position="123"/>
    </location>
</feature>
<name>A0ABY7B9M1_9PSEU</name>
<dbReference type="RefSeq" id="WP_268759129.1">
    <property type="nucleotide sequence ID" value="NZ_CP113836.1"/>
</dbReference>
<evidence type="ECO:0000256" key="6">
    <source>
        <dbReference type="SAM" id="Phobius"/>
    </source>
</evidence>
<evidence type="ECO:0000256" key="5">
    <source>
        <dbReference type="ARBA" id="ARBA00023136"/>
    </source>
</evidence>
<organism evidence="7 8">
    <name type="scientific">Amycolatopsis cynarae</name>
    <dbReference type="NCBI Taxonomy" id="2995223"/>
    <lineage>
        <taxon>Bacteria</taxon>
        <taxon>Bacillati</taxon>
        <taxon>Actinomycetota</taxon>
        <taxon>Actinomycetes</taxon>
        <taxon>Pseudonocardiales</taxon>
        <taxon>Pseudonocardiaceae</taxon>
        <taxon>Amycolatopsis</taxon>
    </lineage>
</organism>
<evidence type="ECO:0000313" key="7">
    <source>
        <dbReference type="EMBL" id="WAL69041.1"/>
    </source>
</evidence>
<dbReference type="InterPro" id="IPR036259">
    <property type="entry name" value="MFS_trans_sf"/>
</dbReference>
<dbReference type="PANTHER" id="PTHR23513:SF11">
    <property type="entry name" value="STAPHYLOFERRIN A TRANSPORTER"/>
    <property type="match status" value="1"/>
</dbReference>
<dbReference type="Proteomes" id="UP001163203">
    <property type="component" value="Chromosome"/>
</dbReference>
<feature type="transmembrane region" description="Helical" evidence="6">
    <location>
        <begin position="55"/>
        <end position="80"/>
    </location>
</feature>
<keyword evidence="5 6" id="KW-0472">Membrane</keyword>
<keyword evidence="8" id="KW-1185">Reference proteome</keyword>
<dbReference type="Pfam" id="PF07690">
    <property type="entry name" value="MFS_1"/>
    <property type="match status" value="1"/>
</dbReference>
<evidence type="ECO:0000256" key="3">
    <source>
        <dbReference type="ARBA" id="ARBA00022692"/>
    </source>
</evidence>
<dbReference type="PANTHER" id="PTHR23513">
    <property type="entry name" value="INTEGRAL MEMBRANE EFFLUX PROTEIN-RELATED"/>
    <property type="match status" value="1"/>
</dbReference>